<dbReference type="AlphaFoldDB" id="A0A645FIH2"/>
<proteinExistence type="predicted"/>
<protein>
    <submittedName>
        <fullName evidence="1">Uncharacterized protein</fullName>
    </submittedName>
</protein>
<comment type="caution">
    <text evidence="1">The sequence shown here is derived from an EMBL/GenBank/DDBJ whole genome shotgun (WGS) entry which is preliminary data.</text>
</comment>
<evidence type="ECO:0000313" key="1">
    <source>
        <dbReference type="EMBL" id="MPN14201.1"/>
    </source>
</evidence>
<organism evidence="1">
    <name type="scientific">bioreactor metagenome</name>
    <dbReference type="NCBI Taxonomy" id="1076179"/>
    <lineage>
        <taxon>unclassified sequences</taxon>
        <taxon>metagenomes</taxon>
        <taxon>ecological metagenomes</taxon>
    </lineage>
</organism>
<sequence>MRATARLLTAQTGKPGLRVQLQQCPVHRFDFVDVIVFFNALNALLPQFAIARFLPGRTFLRPVDLQIKLELVR</sequence>
<name>A0A645FIH2_9ZZZZ</name>
<dbReference type="EMBL" id="VSSQ01060800">
    <property type="protein sequence ID" value="MPN14201.1"/>
    <property type="molecule type" value="Genomic_DNA"/>
</dbReference>
<gene>
    <name evidence="1" type="ORF">SDC9_161527</name>
</gene>
<reference evidence="1" key="1">
    <citation type="submission" date="2019-08" db="EMBL/GenBank/DDBJ databases">
        <authorList>
            <person name="Kucharzyk K."/>
            <person name="Murdoch R.W."/>
            <person name="Higgins S."/>
            <person name="Loffler F."/>
        </authorList>
    </citation>
    <scope>NUCLEOTIDE SEQUENCE</scope>
</reference>
<accession>A0A645FIH2</accession>